<gene>
    <name evidence="1" type="ORF">LCPAC404_01570</name>
</gene>
<reference evidence="1" key="1">
    <citation type="journal article" date="2019" name="MBio">
        <title>Virus Genomes from Deep Sea Sediments Expand the Ocean Megavirome and Support Independent Origins of Viral Gigantism.</title>
        <authorList>
            <person name="Backstrom D."/>
            <person name="Yutin N."/>
            <person name="Jorgensen S.L."/>
            <person name="Dharamshi J."/>
            <person name="Homa F."/>
            <person name="Zaremba-Niedwiedzka K."/>
            <person name="Spang A."/>
            <person name="Wolf Y.I."/>
            <person name="Koonin E.V."/>
            <person name="Ettema T.J."/>
        </authorList>
    </citation>
    <scope>NUCLEOTIDE SEQUENCE</scope>
</reference>
<protein>
    <submittedName>
        <fullName evidence="1">Uncharacterized protein</fullName>
    </submittedName>
</protein>
<name>A0A481ZBZ1_9VIRU</name>
<accession>A0A481ZBZ1</accession>
<sequence length="102" mass="11636">MWFIFWVFLIIFIVVLLLFASFQPQSKTTTSVCTLKCVKEPHPNAKHESGFNNMFGNNSNSRDSNIDFSKCILTCTEVNVNDKTQQISHDVDNSDDDELDLS</sequence>
<evidence type="ECO:0000313" key="1">
    <source>
        <dbReference type="EMBL" id="QBK93453.1"/>
    </source>
</evidence>
<organism evidence="1">
    <name type="scientific">Pithovirus LCPAC404</name>
    <dbReference type="NCBI Taxonomy" id="2506597"/>
    <lineage>
        <taxon>Viruses</taxon>
        <taxon>Pithoviruses</taxon>
    </lineage>
</organism>
<dbReference type="EMBL" id="MK500596">
    <property type="protein sequence ID" value="QBK93453.1"/>
    <property type="molecule type" value="Genomic_DNA"/>
</dbReference>
<proteinExistence type="predicted"/>